<feature type="compositionally biased region" description="Basic and acidic residues" evidence="1">
    <location>
        <begin position="215"/>
        <end position="230"/>
    </location>
</feature>
<evidence type="ECO:0000313" key="2">
    <source>
        <dbReference type="EMBL" id="CAD1841723.1"/>
    </source>
</evidence>
<dbReference type="AlphaFoldDB" id="A0A6V7QF04"/>
<feature type="compositionally biased region" description="Basic and acidic residues" evidence="1">
    <location>
        <begin position="241"/>
        <end position="258"/>
    </location>
</feature>
<gene>
    <name evidence="2" type="ORF">CB5_LOCUS24934</name>
</gene>
<accession>A0A6V7QF04</accession>
<feature type="compositionally biased region" description="Polar residues" evidence="1">
    <location>
        <begin position="202"/>
        <end position="214"/>
    </location>
</feature>
<sequence length="309" mass="33341">MEGPQGPDTIVIAQPLRSIDEYTIEVLIALRSHDSVKITGSDDAVPMAICVAQLVESTKKARKQFVDAWSTSSRSLDINQHSQKIRIYMERIRRQHPDPEDPYIVLNFSRNDGDFTEDVLDAVDILSAKDSVVLRGVNEGVFRAISLAQVLSDTGEPRASSSGSKKQYDTPLIIKDKGDVERPGPSSSNTEKQCEVPLADESTGNVESPGASSSDTEKQCEAPLVDKSKAGVESPRASSSDTEKQSDTHSIDKSKGDAESPGASSSNNKKQCHASAIDESKRDVESPGTSSSDIEKQCDTSSIDKNQGK</sequence>
<dbReference type="EMBL" id="LR862135">
    <property type="protein sequence ID" value="CAD1841723.1"/>
    <property type="molecule type" value="Genomic_DNA"/>
</dbReference>
<reference evidence="2" key="1">
    <citation type="submission" date="2020-07" db="EMBL/GenBank/DDBJ databases">
        <authorList>
            <person name="Lin J."/>
        </authorList>
    </citation>
    <scope>NUCLEOTIDE SEQUENCE</scope>
</reference>
<feature type="compositionally biased region" description="Polar residues" evidence="1">
    <location>
        <begin position="299"/>
        <end position="309"/>
    </location>
</feature>
<proteinExistence type="predicted"/>
<protein>
    <submittedName>
        <fullName evidence="2">Uncharacterized protein</fullName>
    </submittedName>
</protein>
<feature type="region of interest" description="Disordered" evidence="1">
    <location>
        <begin position="152"/>
        <end position="309"/>
    </location>
</feature>
<name>A0A6V7QF04_ANACO</name>
<organism evidence="2">
    <name type="scientific">Ananas comosus var. bracteatus</name>
    <name type="common">red pineapple</name>
    <dbReference type="NCBI Taxonomy" id="296719"/>
    <lineage>
        <taxon>Eukaryota</taxon>
        <taxon>Viridiplantae</taxon>
        <taxon>Streptophyta</taxon>
        <taxon>Embryophyta</taxon>
        <taxon>Tracheophyta</taxon>
        <taxon>Spermatophyta</taxon>
        <taxon>Magnoliopsida</taxon>
        <taxon>Liliopsida</taxon>
        <taxon>Poales</taxon>
        <taxon>Bromeliaceae</taxon>
        <taxon>Bromelioideae</taxon>
        <taxon>Ananas</taxon>
    </lineage>
</organism>
<feature type="compositionally biased region" description="Basic and acidic residues" evidence="1">
    <location>
        <begin position="276"/>
        <end position="285"/>
    </location>
</feature>
<evidence type="ECO:0000256" key="1">
    <source>
        <dbReference type="SAM" id="MobiDB-lite"/>
    </source>
</evidence>